<organism evidence="2 3">
    <name type="scientific">Candidatus Scatenecus faecavium</name>
    <dbReference type="NCBI Taxonomy" id="2840915"/>
    <lineage>
        <taxon>Bacteria</taxon>
        <taxon>Candidatus Scatenecus</taxon>
    </lineage>
</organism>
<reference evidence="2" key="1">
    <citation type="submission" date="2020-10" db="EMBL/GenBank/DDBJ databases">
        <authorList>
            <person name="Gilroy R."/>
        </authorList>
    </citation>
    <scope>NUCLEOTIDE SEQUENCE</scope>
    <source>
        <strain evidence="2">CHK152-2994</strain>
    </source>
</reference>
<protein>
    <submittedName>
        <fullName evidence="2">PHP domain-containing protein</fullName>
    </submittedName>
</protein>
<gene>
    <name evidence="2" type="ORF">IAD41_08535</name>
</gene>
<evidence type="ECO:0000313" key="3">
    <source>
        <dbReference type="Proteomes" id="UP000824139"/>
    </source>
</evidence>
<dbReference type="SUPFAM" id="SSF89550">
    <property type="entry name" value="PHP domain-like"/>
    <property type="match status" value="1"/>
</dbReference>
<reference evidence="2" key="2">
    <citation type="journal article" date="2021" name="PeerJ">
        <title>Extensive microbial diversity within the chicken gut microbiome revealed by metagenomics and culture.</title>
        <authorList>
            <person name="Gilroy R."/>
            <person name="Ravi A."/>
            <person name="Getino M."/>
            <person name="Pursley I."/>
            <person name="Horton D.L."/>
            <person name="Alikhan N.F."/>
            <person name="Baker D."/>
            <person name="Gharbi K."/>
            <person name="Hall N."/>
            <person name="Watson M."/>
            <person name="Adriaenssens E.M."/>
            <person name="Foster-Nyarko E."/>
            <person name="Jarju S."/>
            <person name="Secka A."/>
            <person name="Antonio M."/>
            <person name="Oren A."/>
            <person name="Chaudhuri R.R."/>
            <person name="La Ragione R."/>
            <person name="Hildebrand F."/>
            <person name="Pallen M.J."/>
        </authorList>
    </citation>
    <scope>NUCLEOTIDE SEQUENCE</scope>
    <source>
        <strain evidence="2">CHK152-2994</strain>
    </source>
</reference>
<dbReference type="EMBL" id="DVJO01000182">
    <property type="protein sequence ID" value="HIS83633.1"/>
    <property type="molecule type" value="Genomic_DNA"/>
</dbReference>
<dbReference type="Pfam" id="PF02811">
    <property type="entry name" value="PHP"/>
    <property type="match status" value="1"/>
</dbReference>
<evidence type="ECO:0000259" key="1">
    <source>
        <dbReference type="SMART" id="SM00481"/>
    </source>
</evidence>
<dbReference type="PANTHER" id="PTHR42924">
    <property type="entry name" value="EXONUCLEASE"/>
    <property type="match status" value="1"/>
</dbReference>
<feature type="domain" description="Polymerase/histidinol phosphatase N-terminal" evidence="1">
    <location>
        <begin position="15"/>
        <end position="75"/>
    </location>
</feature>
<dbReference type="InterPro" id="IPR016195">
    <property type="entry name" value="Pol/histidinol_Pase-like"/>
</dbReference>
<dbReference type="GO" id="GO:0004534">
    <property type="term" value="F:5'-3' RNA exonuclease activity"/>
    <property type="evidence" value="ECO:0007669"/>
    <property type="project" value="TreeGrafter"/>
</dbReference>
<dbReference type="Gene3D" id="3.20.20.140">
    <property type="entry name" value="Metal-dependent hydrolases"/>
    <property type="match status" value="1"/>
</dbReference>
<proteinExistence type="predicted"/>
<evidence type="ECO:0000313" key="2">
    <source>
        <dbReference type="EMBL" id="HIS83633.1"/>
    </source>
</evidence>
<dbReference type="InterPro" id="IPR052018">
    <property type="entry name" value="PHP_domain"/>
</dbReference>
<comment type="caution">
    <text evidence="2">The sequence shown here is derived from an EMBL/GenBank/DDBJ whole genome shotgun (WGS) entry which is preliminary data.</text>
</comment>
<dbReference type="InterPro" id="IPR004013">
    <property type="entry name" value="PHP_dom"/>
</dbReference>
<accession>A0A9D1K4Z6</accession>
<sequence length="350" mass="40058">MEDNFSKTKPYQYRGAIHIHSTFSDGTGDILEIVSAAKKAGLSWIVVTDHNNLDIQEGIYSGIYVLKGEEISPPYDNHYLAFGIGEVIKPSENPEIYVQKVRNLGGFGFAAHPDESDLRKNKAKPIKWLDKSIKIDGIEIWNWFSDWADNYDETNIFKIAYAYFFRHNIIKGPSGETLKWWDELNNSNSEIIPAIGGVDAHALKISKYLIPLKIFPYECCFKTLNNIILLENPLTKDFEEAKTAIFSAIKKGSNIIINQKLNNTKNFPEFYASNAISKAFCGDEITLSENTYLTIKVPKSAEIKVFRNGELVFRECSDQFRTKLQIPGKYRFEAYYKNRPWIYSNPICVK</sequence>
<dbReference type="InterPro" id="IPR003141">
    <property type="entry name" value="Pol/His_phosphatase_N"/>
</dbReference>
<dbReference type="SMART" id="SM00481">
    <property type="entry name" value="POLIIIAc"/>
    <property type="match status" value="1"/>
</dbReference>
<name>A0A9D1K4Z6_9BACT</name>
<dbReference type="PANTHER" id="PTHR42924:SF3">
    <property type="entry name" value="POLYMERASE_HISTIDINOL PHOSPHATASE N-TERMINAL DOMAIN-CONTAINING PROTEIN"/>
    <property type="match status" value="1"/>
</dbReference>
<dbReference type="AlphaFoldDB" id="A0A9D1K4Z6"/>
<dbReference type="Proteomes" id="UP000824139">
    <property type="component" value="Unassembled WGS sequence"/>
</dbReference>
<dbReference type="GO" id="GO:0035312">
    <property type="term" value="F:5'-3' DNA exonuclease activity"/>
    <property type="evidence" value="ECO:0007669"/>
    <property type="project" value="TreeGrafter"/>
</dbReference>